<dbReference type="Gene3D" id="1.10.357.10">
    <property type="entry name" value="Tetracycline Repressor, domain 2"/>
    <property type="match status" value="1"/>
</dbReference>
<dbReference type="InterPro" id="IPR009057">
    <property type="entry name" value="Homeodomain-like_sf"/>
</dbReference>
<keyword evidence="2" id="KW-0804">Transcription</keyword>
<protein>
    <submittedName>
        <fullName evidence="4">Putative HTH-type transcriptional regulator YxaF</fullName>
    </submittedName>
</protein>
<dbReference type="PANTHER" id="PTHR47506:SF3">
    <property type="entry name" value="HTH-TYPE TRANSCRIPTIONAL REGULATOR LMRA"/>
    <property type="match status" value="1"/>
</dbReference>
<dbReference type="SUPFAM" id="SSF48498">
    <property type="entry name" value="Tetracyclin repressor-like, C-terminal domain"/>
    <property type="match status" value="1"/>
</dbReference>
<dbReference type="InterPro" id="IPR054156">
    <property type="entry name" value="YxaF_TetR_C"/>
</dbReference>
<proteinExistence type="predicted"/>
<dbReference type="PANTHER" id="PTHR47506">
    <property type="entry name" value="TRANSCRIPTIONAL REGULATORY PROTEIN"/>
    <property type="match status" value="1"/>
</dbReference>
<dbReference type="AlphaFoldDB" id="A0A5B9PKZ6"/>
<dbReference type="Pfam" id="PF21993">
    <property type="entry name" value="TetR_C_13_2"/>
    <property type="match status" value="1"/>
</dbReference>
<gene>
    <name evidence="4" type="primary">yxaF</name>
    <name evidence="4" type="ORF">MFFC18_32490</name>
</gene>
<dbReference type="STRING" id="980251.GCA_001642875_02825"/>
<keyword evidence="1" id="KW-0805">Transcription regulation</keyword>
<sequence>MVLDACEAQKGSLYHFFPGGKDELIAAVVEGISAEATADLKDCIHKAGVLSQAIELHLLHLIERFDRPVSEVGLPFLAMATTLGATNERVRLACMKAIQMLESTYREQLLKEGHGCDSAESLATFLVLAVDGAILLARSRDNSGPLKTASKQLASMLSVGSA</sequence>
<reference evidence="4 5" key="1">
    <citation type="submission" date="2019-08" db="EMBL/GenBank/DDBJ databases">
        <title>Deep-cultivation of Planctomycetes and their phenomic and genomic characterization uncovers novel biology.</title>
        <authorList>
            <person name="Wiegand S."/>
            <person name="Jogler M."/>
            <person name="Boedeker C."/>
            <person name="Pinto D."/>
            <person name="Vollmers J."/>
            <person name="Rivas-Marin E."/>
            <person name="Kohn T."/>
            <person name="Peeters S.H."/>
            <person name="Heuer A."/>
            <person name="Rast P."/>
            <person name="Oberbeckmann S."/>
            <person name="Bunk B."/>
            <person name="Jeske O."/>
            <person name="Meyerdierks A."/>
            <person name="Storesund J.E."/>
            <person name="Kallscheuer N."/>
            <person name="Luecker S."/>
            <person name="Lage O.M."/>
            <person name="Pohl T."/>
            <person name="Merkel B.J."/>
            <person name="Hornburger P."/>
            <person name="Mueller R.-W."/>
            <person name="Bruemmer F."/>
            <person name="Labrenz M."/>
            <person name="Spormann A.M."/>
            <person name="Op den Camp H."/>
            <person name="Overmann J."/>
            <person name="Amann R."/>
            <person name="Jetten M.S.M."/>
            <person name="Mascher T."/>
            <person name="Medema M.H."/>
            <person name="Devos D.P."/>
            <person name="Kaster A.-K."/>
            <person name="Ovreas L."/>
            <person name="Rohde M."/>
            <person name="Galperin M.Y."/>
            <person name="Jogler C."/>
        </authorList>
    </citation>
    <scope>NUCLEOTIDE SEQUENCE [LARGE SCALE GENOMIC DNA]</scope>
    <source>
        <strain evidence="4 5">FC18</strain>
    </source>
</reference>
<keyword evidence="5" id="KW-1185">Reference proteome</keyword>
<dbReference type="SUPFAM" id="SSF46689">
    <property type="entry name" value="Homeodomain-like"/>
    <property type="match status" value="1"/>
</dbReference>
<organism evidence="4 5">
    <name type="scientific">Mariniblastus fucicola</name>
    <dbReference type="NCBI Taxonomy" id="980251"/>
    <lineage>
        <taxon>Bacteria</taxon>
        <taxon>Pseudomonadati</taxon>
        <taxon>Planctomycetota</taxon>
        <taxon>Planctomycetia</taxon>
        <taxon>Pirellulales</taxon>
        <taxon>Pirellulaceae</taxon>
        <taxon>Mariniblastus</taxon>
    </lineage>
</organism>
<name>A0A5B9PKZ6_9BACT</name>
<evidence type="ECO:0000256" key="2">
    <source>
        <dbReference type="ARBA" id="ARBA00023163"/>
    </source>
</evidence>
<accession>A0A5B9PKZ6</accession>
<dbReference type="Proteomes" id="UP000322214">
    <property type="component" value="Chromosome"/>
</dbReference>
<evidence type="ECO:0000313" key="4">
    <source>
        <dbReference type="EMBL" id="QEG23351.1"/>
    </source>
</evidence>
<feature type="domain" description="Transcriptional regulator LmrA/YxaF-like C-terminal" evidence="3">
    <location>
        <begin position="52"/>
        <end position="152"/>
    </location>
</feature>
<dbReference type="EMBL" id="CP042912">
    <property type="protein sequence ID" value="QEG23351.1"/>
    <property type="molecule type" value="Genomic_DNA"/>
</dbReference>
<dbReference type="InterPro" id="IPR036271">
    <property type="entry name" value="Tet_transcr_reg_TetR-rel_C_sf"/>
</dbReference>
<evidence type="ECO:0000313" key="5">
    <source>
        <dbReference type="Proteomes" id="UP000322214"/>
    </source>
</evidence>
<dbReference type="KEGG" id="mff:MFFC18_32490"/>
<evidence type="ECO:0000256" key="1">
    <source>
        <dbReference type="ARBA" id="ARBA00023015"/>
    </source>
</evidence>
<evidence type="ECO:0000259" key="3">
    <source>
        <dbReference type="Pfam" id="PF21993"/>
    </source>
</evidence>